<dbReference type="OrthoDB" id="5795476at2"/>
<dbReference type="RefSeq" id="WP_087111439.1">
    <property type="nucleotide sequence ID" value="NZ_FUKM01000058.1"/>
</dbReference>
<keyword evidence="2" id="KW-0449">Lipoprotein</keyword>
<dbReference type="Gene3D" id="3.40.50.10610">
    <property type="entry name" value="ABC-type transport auxiliary lipoprotein component"/>
    <property type="match status" value="1"/>
</dbReference>
<dbReference type="SUPFAM" id="SSF159594">
    <property type="entry name" value="XCC0632-like"/>
    <property type="match status" value="1"/>
</dbReference>
<organism evidence="2 3">
    <name type="scientific">Halomonas citrativorans</name>
    <dbReference type="NCBI Taxonomy" id="2742612"/>
    <lineage>
        <taxon>Bacteria</taxon>
        <taxon>Pseudomonadati</taxon>
        <taxon>Pseudomonadota</taxon>
        <taxon>Gammaproteobacteria</taxon>
        <taxon>Oceanospirillales</taxon>
        <taxon>Halomonadaceae</taxon>
        <taxon>Halomonas</taxon>
    </lineage>
</organism>
<evidence type="ECO:0000313" key="3">
    <source>
        <dbReference type="Proteomes" id="UP000196331"/>
    </source>
</evidence>
<dbReference type="Proteomes" id="UP000196331">
    <property type="component" value="Unassembled WGS sequence"/>
</dbReference>
<dbReference type="PROSITE" id="PS51257">
    <property type="entry name" value="PROKAR_LIPOPROTEIN"/>
    <property type="match status" value="1"/>
</dbReference>
<dbReference type="Pfam" id="PF03886">
    <property type="entry name" value="ABC_trans_aux"/>
    <property type="match status" value="1"/>
</dbReference>
<proteinExistence type="predicted"/>
<evidence type="ECO:0000259" key="1">
    <source>
        <dbReference type="Pfam" id="PF03886"/>
    </source>
</evidence>
<dbReference type="EMBL" id="FUKM01000058">
    <property type="protein sequence ID" value="SJN14910.1"/>
    <property type="molecule type" value="Genomic_DNA"/>
</dbReference>
<protein>
    <submittedName>
        <fullName evidence="2">Membrane lipoprotein lipid attachment site containing protein USSDB6D</fullName>
    </submittedName>
</protein>
<reference evidence="2 3" key="1">
    <citation type="submission" date="2017-02" db="EMBL/GenBank/DDBJ databases">
        <authorList>
            <person name="Dridi B."/>
        </authorList>
    </citation>
    <scope>NUCLEOTIDE SEQUENCE [LARGE SCALE GENOMIC DNA]</scope>
    <source>
        <strain evidence="2 3">JB380</strain>
    </source>
</reference>
<dbReference type="InterPro" id="IPR005586">
    <property type="entry name" value="ABC_trans_aux"/>
</dbReference>
<accession>A0A1R4I519</accession>
<dbReference type="AlphaFoldDB" id="A0A1R4I519"/>
<evidence type="ECO:0000313" key="2">
    <source>
        <dbReference type="EMBL" id="SJN14910.1"/>
    </source>
</evidence>
<gene>
    <name evidence="2" type="ORF">CZ787_17510</name>
</gene>
<sequence length="203" mass="22183">MNLRPVFAVLIVSVLLLSAGCSIVPKNDPATLYRLPSTNVPGINMPSNAATETLGIATPEAGYLLSGNRIVVYPEKNIVNVYEGARWYEDTPALVQSRLIEGLQQSQLFGNVGTDQLPSQLQLLSSLRSFQSEYENGRPNAVIQLDVQLVTTHDRMPIAYRTFTTTSQAADVDISSVVDAFGHASDTLVEQLITWLQANRSSF</sequence>
<feature type="domain" description="ABC-type transport auxiliary lipoprotein component" evidence="1">
    <location>
        <begin position="34"/>
        <end position="191"/>
    </location>
</feature>
<name>A0A1R4I519_9GAMM</name>
<comment type="caution">
    <text evidence="2">The sequence shown here is derived from an EMBL/GenBank/DDBJ whole genome shotgun (WGS) entry which is preliminary data.</text>
</comment>